<comment type="cofactor">
    <cofactor evidence="1">
        <name>FMN</name>
        <dbReference type="ChEBI" id="CHEBI:58210"/>
    </cofactor>
</comment>
<organism evidence="9 10">
    <name type="scientific">Ephemerocybe angulata</name>
    <dbReference type="NCBI Taxonomy" id="980116"/>
    <lineage>
        <taxon>Eukaryota</taxon>
        <taxon>Fungi</taxon>
        <taxon>Dikarya</taxon>
        <taxon>Basidiomycota</taxon>
        <taxon>Agaricomycotina</taxon>
        <taxon>Agaricomycetes</taxon>
        <taxon>Agaricomycetidae</taxon>
        <taxon>Agaricales</taxon>
        <taxon>Agaricineae</taxon>
        <taxon>Psathyrellaceae</taxon>
        <taxon>Ephemerocybe</taxon>
    </lineage>
</organism>
<dbReference type="UniPathway" id="UPA00070"/>
<keyword evidence="10" id="KW-1185">Reference proteome</keyword>
<keyword evidence="4" id="KW-0288">FMN</keyword>
<reference evidence="9 10" key="1">
    <citation type="submission" date="2020-07" db="EMBL/GenBank/DDBJ databases">
        <title>Comparative genomics of pyrophilous fungi reveals a link between fire events and developmental genes.</title>
        <authorList>
            <consortium name="DOE Joint Genome Institute"/>
            <person name="Steindorff A.S."/>
            <person name="Carver A."/>
            <person name="Calhoun S."/>
            <person name="Stillman K."/>
            <person name="Liu H."/>
            <person name="Lipzen A."/>
            <person name="Pangilinan J."/>
            <person name="Labutti K."/>
            <person name="Bruns T.D."/>
            <person name="Grigoriev I.V."/>
        </authorList>
    </citation>
    <scope>NUCLEOTIDE SEQUENCE [LARGE SCALE GENOMIC DNA]</scope>
    <source>
        <strain evidence="9 10">CBS 144469</strain>
    </source>
</reference>
<accession>A0A8H6MF49</accession>
<feature type="domain" description="Dihydroorotate dehydrogenase catalytic" evidence="8">
    <location>
        <begin position="25"/>
        <end position="318"/>
    </location>
</feature>
<evidence type="ECO:0000256" key="7">
    <source>
        <dbReference type="ARBA" id="ARBA00031623"/>
    </source>
</evidence>
<protein>
    <recommendedName>
        <fullName evidence="7">Dihydroorotate oxidase</fullName>
    </recommendedName>
</protein>
<dbReference type="SUPFAM" id="SSF51395">
    <property type="entry name" value="FMN-linked oxidoreductases"/>
    <property type="match status" value="1"/>
</dbReference>
<evidence type="ECO:0000256" key="5">
    <source>
        <dbReference type="ARBA" id="ARBA00022975"/>
    </source>
</evidence>
<dbReference type="InterPro" id="IPR012135">
    <property type="entry name" value="Dihydroorotate_DH_1_2"/>
</dbReference>
<keyword evidence="6" id="KW-0560">Oxidoreductase</keyword>
<dbReference type="PANTHER" id="PTHR48109:SF1">
    <property type="entry name" value="DIHYDROOROTATE DEHYDROGENASE (FUMARATE)"/>
    <property type="match status" value="1"/>
</dbReference>
<dbReference type="InterPro" id="IPR005720">
    <property type="entry name" value="Dihydroorotate_DH_cat"/>
</dbReference>
<evidence type="ECO:0000256" key="4">
    <source>
        <dbReference type="ARBA" id="ARBA00022643"/>
    </source>
</evidence>
<evidence type="ECO:0000256" key="3">
    <source>
        <dbReference type="ARBA" id="ARBA00022630"/>
    </source>
</evidence>
<comment type="pathway">
    <text evidence="2">Pyrimidine metabolism; UMP biosynthesis via de novo pathway.</text>
</comment>
<dbReference type="InterPro" id="IPR023359">
    <property type="entry name" value="Dihydro_DH_chainA_dom2"/>
</dbReference>
<dbReference type="Pfam" id="PF01180">
    <property type="entry name" value="DHO_dh"/>
    <property type="match status" value="1"/>
</dbReference>
<comment type="caution">
    <text evidence="9">The sequence shown here is derived from an EMBL/GenBank/DDBJ whole genome shotgun (WGS) entry which is preliminary data.</text>
</comment>
<keyword evidence="3" id="KW-0285">Flavoprotein</keyword>
<dbReference type="OrthoDB" id="14784at2759"/>
<dbReference type="PANTHER" id="PTHR48109">
    <property type="entry name" value="DIHYDROOROTATE DEHYDROGENASE (QUINONE), MITOCHONDRIAL-RELATED"/>
    <property type="match status" value="1"/>
</dbReference>
<evidence type="ECO:0000256" key="6">
    <source>
        <dbReference type="ARBA" id="ARBA00023002"/>
    </source>
</evidence>
<dbReference type="InterPro" id="IPR050074">
    <property type="entry name" value="DHO_dehydrogenase"/>
</dbReference>
<dbReference type="GO" id="GO:0044205">
    <property type="term" value="P:'de novo' UMP biosynthetic process"/>
    <property type="evidence" value="ECO:0007669"/>
    <property type="project" value="UniProtKB-UniPathway"/>
</dbReference>
<dbReference type="GO" id="GO:0006207">
    <property type="term" value="P:'de novo' pyrimidine nucleobase biosynthetic process"/>
    <property type="evidence" value="ECO:0007669"/>
    <property type="project" value="TreeGrafter"/>
</dbReference>
<dbReference type="Proteomes" id="UP000521943">
    <property type="component" value="Unassembled WGS sequence"/>
</dbReference>
<proteinExistence type="predicted"/>
<name>A0A8H6MF49_9AGAR</name>
<dbReference type="Gene3D" id="2.30.26.10">
    <property type="entry name" value="Dihydroorotate Dehydrogenase A, chain A, domain 2"/>
    <property type="match status" value="1"/>
</dbReference>
<dbReference type="Gene3D" id="3.20.20.70">
    <property type="entry name" value="Aldolase class I"/>
    <property type="match status" value="1"/>
</dbReference>
<gene>
    <name evidence="9" type="ORF">DFP72DRAFT_18902</name>
</gene>
<evidence type="ECO:0000256" key="1">
    <source>
        <dbReference type="ARBA" id="ARBA00001917"/>
    </source>
</evidence>
<dbReference type="GO" id="GO:0005737">
    <property type="term" value="C:cytoplasm"/>
    <property type="evidence" value="ECO:0007669"/>
    <property type="project" value="InterPro"/>
</dbReference>
<keyword evidence="5" id="KW-0665">Pyrimidine biosynthesis</keyword>
<dbReference type="InterPro" id="IPR013785">
    <property type="entry name" value="Aldolase_TIM"/>
</dbReference>
<dbReference type="GO" id="GO:0004152">
    <property type="term" value="F:dihydroorotate dehydrogenase activity"/>
    <property type="evidence" value="ECO:0007669"/>
    <property type="project" value="InterPro"/>
</dbReference>
<dbReference type="AlphaFoldDB" id="A0A8H6MF49"/>
<evidence type="ECO:0000256" key="2">
    <source>
        <dbReference type="ARBA" id="ARBA00004725"/>
    </source>
</evidence>
<dbReference type="PIRSF" id="PIRSF000164">
    <property type="entry name" value="DHO_oxidase"/>
    <property type="match status" value="1"/>
</dbReference>
<evidence type="ECO:0000313" key="10">
    <source>
        <dbReference type="Proteomes" id="UP000521943"/>
    </source>
</evidence>
<sequence length="322" mass="34479">MATLHSIQISPPLLNSSCAWSSNLRDLQELYDSPFTGAITTRTATIAGFNQDESHTVVFSNSSLSALNSYGYSPHPLSEYLGWVKQILQGSTSDKPAIISITSPTADGLESMVSSIQELRRELGDLERTPSRIAIELNTSCPNIRHASPSGYSFVHLLPLLKTLSTAFEADQTLTIGLKLPPYVYREQFVDALQVLSGIMVSSRSPISFFTCTNTLGSSLLFPEQVVAAQSADSQFAVPSATGGLSGESVHALALGNVYTFTQLLRGPEARFPSLSEIKIIGVGGVTSKEAMERMRKAGAGAVACATFYGKEGVRAFELLSS</sequence>
<evidence type="ECO:0000313" key="9">
    <source>
        <dbReference type="EMBL" id="KAF6766445.1"/>
    </source>
</evidence>
<evidence type="ECO:0000259" key="8">
    <source>
        <dbReference type="Pfam" id="PF01180"/>
    </source>
</evidence>
<dbReference type="EMBL" id="JACGCI010000001">
    <property type="protein sequence ID" value="KAF6766445.1"/>
    <property type="molecule type" value="Genomic_DNA"/>
</dbReference>